<dbReference type="GO" id="GO:0070042">
    <property type="term" value="F:rRNA (uridine-N3-)-methyltransferase activity"/>
    <property type="evidence" value="ECO:0007669"/>
    <property type="project" value="TreeGrafter"/>
</dbReference>
<sequence>MDLFYTPPEHIDEKAGALVVSGDEFGHIVRVLRYVAGNTIFVTDGRGRSVRAEISSIGKKSLTAAIVSLERFSPPRTTVTIAISLLKSSQRFDMFIEKATELGVNRIIPMITSRTVSQPGAEKGRRKAERWKSMVIAASLQSKRLFFPEILPPVNYSEILGLEGYDMKFIAHETSLGPLSGGFSGEHILFAVGGEGGFSDNEVSQALRSGFTRISLGPSILRAETAGIFVAGLVRAASLFQDRNVHQNTTKQAGTHETV</sequence>
<evidence type="ECO:0000256" key="5">
    <source>
        <dbReference type="ARBA" id="ARBA00022603"/>
    </source>
</evidence>
<feature type="domain" description="Ribosomal RNA small subunit methyltransferase E PUA-like" evidence="12">
    <location>
        <begin position="21"/>
        <end position="66"/>
    </location>
</feature>
<name>A0A831WSF0_PROAE</name>
<evidence type="ECO:0000256" key="4">
    <source>
        <dbReference type="ARBA" id="ARBA00022552"/>
    </source>
</evidence>
<dbReference type="Proteomes" id="UP000886335">
    <property type="component" value="Unassembled WGS sequence"/>
</dbReference>
<dbReference type="Pfam" id="PF20260">
    <property type="entry name" value="PUA_4"/>
    <property type="match status" value="1"/>
</dbReference>
<dbReference type="EMBL" id="DSBW01000168">
    <property type="protein sequence ID" value="HED31540.1"/>
    <property type="molecule type" value="Genomic_DNA"/>
</dbReference>
<dbReference type="InterPro" id="IPR046887">
    <property type="entry name" value="RsmE_PUA-like"/>
</dbReference>
<reference evidence="13" key="1">
    <citation type="journal article" date="2020" name="mSystems">
        <title>Genome- and Community-Level Interaction Insights into Carbon Utilization and Element Cycling Functions of Hydrothermarchaeota in Hydrothermal Sediment.</title>
        <authorList>
            <person name="Zhou Z."/>
            <person name="Liu Y."/>
            <person name="Xu W."/>
            <person name="Pan J."/>
            <person name="Luo Z.H."/>
            <person name="Li M."/>
        </authorList>
    </citation>
    <scope>NUCLEOTIDE SEQUENCE [LARGE SCALE GENOMIC DNA]</scope>
    <source>
        <strain evidence="13">SpSt-1181</strain>
    </source>
</reference>
<dbReference type="EC" id="2.1.1.193" evidence="10"/>
<evidence type="ECO:0000259" key="11">
    <source>
        <dbReference type="Pfam" id="PF04452"/>
    </source>
</evidence>
<comment type="catalytic activity">
    <reaction evidence="9 10">
        <text>uridine(1498) in 16S rRNA + S-adenosyl-L-methionine = N(3)-methyluridine(1498) in 16S rRNA + S-adenosyl-L-homocysteine + H(+)</text>
        <dbReference type="Rhea" id="RHEA:42920"/>
        <dbReference type="Rhea" id="RHEA-COMP:10283"/>
        <dbReference type="Rhea" id="RHEA-COMP:10284"/>
        <dbReference type="ChEBI" id="CHEBI:15378"/>
        <dbReference type="ChEBI" id="CHEBI:57856"/>
        <dbReference type="ChEBI" id="CHEBI:59789"/>
        <dbReference type="ChEBI" id="CHEBI:65315"/>
        <dbReference type="ChEBI" id="CHEBI:74502"/>
        <dbReference type="EC" id="2.1.1.193"/>
    </reaction>
</comment>
<dbReference type="SUPFAM" id="SSF88697">
    <property type="entry name" value="PUA domain-like"/>
    <property type="match status" value="1"/>
</dbReference>
<evidence type="ECO:0000256" key="9">
    <source>
        <dbReference type="ARBA" id="ARBA00047944"/>
    </source>
</evidence>
<evidence type="ECO:0000259" key="12">
    <source>
        <dbReference type="Pfam" id="PF20260"/>
    </source>
</evidence>
<evidence type="ECO:0000256" key="7">
    <source>
        <dbReference type="ARBA" id="ARBA00022691"/>
    </source>
</evidence>
<dbReference type="CDD" id="cd18084">
    <property type="entry name" value="RsmE-like"/>
    <property type="match status" value="1"/>
</dbReference>
<evidence type="ECO:0000256" key="8">
    <source>
        <dbReference type="ARBA" id="ARBA00025699"/>
    </source>
</evidence>
<comment type="subcellular location">
    <subcellularLocation>
        <location evidence="1 10">Cytoplasm</location>
    </subcellularLocation>
</comment>
<dbReference type="InterPro" id="IPR029028">
    <property type="entry name" value="Alpha/beta_knot_MTases"/>
</dbReference>
<dbReference type="InterPro" id="IPR029026">
    <property type="entry name" value="tRNA_m1G_MTases_N"/>
</dbReference>
<gene>
    <name evidence="13" type="ORF">ENN50_07650</name>
</gene>
<dbReference type="InterPro" id="IPR015947">
    <property type="entry name" value="PUA-like_sf"/>
</dbReference>
<keyword evidence="7 10" id="KW-0949">S-adenosyl-L-methionine</keyword>
<dbReference type="SUPFAM" id="SSF75217">
    <property type="entry name" value="alpha/beta knot"/>
    <property type="match status" value="1"/>
</dbReference>
<comment type="caution">
    <text evidence="13">The sequence shown here is derived from an EMBL/GenBank/DDBJ whole genome shotgun (WGS) entry which is preliminary data.</text>
</comment>
<dbReference type="GO" id="GO:0070475">
    <property type="term" value="P:rRNA base methylation"/>
    <property type="evidence" value="ECO:0007669"/>
    <property type="project" value="TreeGrafter"/>
</dbReference>
<dbReference type="GO" id="GO:0005737">
    <property type="term" value="C:cytoplasm"/>
    <property type="evidence" value="ECO:0007669"/>
    <property type="project" value="UniProtKB-SubCell"/>
</dbReference>
<dbReference type="NCBIfam" id="TIGR00046">
    <property type="entry name" value="RsmE family RNA methyltransferase"/>
    <property type="match status" value="1"/>
</dbReference>
<keyword evidence="6 10" id="KW-0808">Transferase</keyword>
<evidence type="ECO:0000256" key="10">
    <source>
        <dbReference type="PIRNR" id="PIRNR015601"/>
    </source>
</evidence>
<proteinExistence type="inferred from homology"/>
<evidence type="ECO:0000256" key="2">
    <source>
        <dbReference type="ARBA" id="ARBA00005528"/>
    </source>
</evidence>
<keyword evidence="3 10" id="KW-0963">Cytoplasm</keyword>
<protein>
    <recommendedName>
        <fullName evidence="10">Ribosomal RNA small subunit methyltransferase E</fullName>
        <ecNumber evidence="10">2.1.1.193</ecNumber>
    </recommendedName>
</protein>
<evidence type="ECO:0000256" key="3">
    <source>
        <dbReference type="ARBA" id="ARBA00022490"/>
    </source>
</evidence>
<dbReference type="Pfam" id="PF04452">
    <property type="entry name" value="Methyltrans_RNA"/>
    <property type="match status" value="1"/>
</dbReference>
<dbReference type="InterPro" id="IPR006700">
    <property type="entry name" value="RsmE"/>
</dbReference>
<dbReference type="PANTHER" id="PTHR30027:SF3">
    <property type="entry name" value="16S RRNA (URACIL(1498)-N(3))-METHYLTRANSFERASE"/>
    <property type="match status" value="1"/>
</dbReference>
<dbReference type="InterPro" id="IPR046886">
    <property type="entry name" value="RsmE_MTase_dom"/>
</dbReference>
<dbReference type="Gene3D" id="3.40.1280.10">
    <property type="match status" value="1"/>
</dbReference>
<evidence type="ECO:0000256" key="6">
    <source>
        <dbReference type="ARBA" id="ARBA00022679"/>
    </source>
</evidence>
<organism evidence="13">
    <name type="scientific">Prosthecochloris aestuarii</name>
    <dbReference type="NCBI Taxonomy" id="1102"/>
    <lineage>
        <taxon>Bacteria</taxon>
        <taxon>Pseudomonadati</taxon>
        <taxon>Chlorobiota</taxon>
        <taxon>Chlorobiia</taxon>
        <taxon>Chlorobiales</taxon>
        <taxon>Chlorobiaceae</taxon>
        <taxon>Prosthecochloris</taxon>
    </lineage>
</organism>
<feature type="domain" description="Ribosomal RNA small subunit methyltransferase E methyltransferase" evidence="11">
    <location>
        <begin position="77"/>
        <end position="234"/>
    </location>
</feature>
<accession>A0A831WSF0</accession>
<dbReference type="AlphaFoldDB" id="A0A831WSF0"/>
<keyword evidence="5 10" id="KW-0489">Methyltransferase</keyword>
<comment type="similarity">
    <text evidence="2 10">Belongs to the RNA methyltransferase RsmE family.</text>
</comment>
<dbReference type="PIRSF" id="PIRSF015601">
    <property type="entry name" value="MTase_slr0722"/>
    <property type="match status" value="1"/>
</dbReference>
<dbReference type="PANTHER" id="PTHR30027">
    <property type="entry name" value="RIBOSOMAL RNA SMALL SUBUNIT METHYLTRANSFERASE E"/>
    <property type="match status" value="1"/>
</dbReference>
<keyword evidence="4 10" id="KW-0698">rRNA processing</keyword>
<evidence type="ECO:0000313" key="13">
    <source>
        <dbReference type="EMBL" id="HED31540.1"/>
    </source>
</evidence>
<evidence type="ECO:0000256" key="1">
    <source>
        <dbReference type="ARBA" id="ARBA00004496"/>
    </source>
</evidence>
<comment type="function">
    <text evidence="8 10">Specifically methylates the N3 position of the uracil ring of uridine 1498 (m3U1498) in 16S rRNA. Acts on the fully assembled 30S ribosomal subunit.</text>
</comment>